<dbReference type="PROSITE" id="PS51257">
    <property type="entry name" value="PROKAR_LIPOPROTEIN"/>
    <property type="match status" value="1"/>
</dbReference>
<dbReference type="OrthoDB" id="7864349at2"/>
<organism evidence="1 2">
    <name type="scientific">Pelagimonas phthalicica</name>
    <dbReference type="NCBI Taxonomy" id="1037362"/>
    <lineage>
        <taxon>Bacteria</taxon>
        <taxon>Pseudomonadati</taxon>
        <taxon>Pseudomonadota</taxon>
        <taxon>Alphaproteobacteria</taxon>
        <taxon>Rhodobacterales</taxon>
        <taxon>Roseobacteraceae</taxon>
        <taxon>Pelagimonas</taxon>
    </lineage>
</organism>
<dbReference type="AlphaFoldDB" id="A0A238J7G9"/>
<evidence type="ECO:0000313" key="2">
    <source>
        <dbReference type="Proteomes" id="UP000225972"/>
    </source>
</evidence>
<name>A0A238J7G9_9RHOB</name>
<protein>
    <recommendedName>
        <fullName evidence="3">Lipoprotein</fullName>
    </recommendedName>
</protein>
<gene>
    <name evidence="1" type="ORF">TRP8649_00621</name>
</gene>
<dbReference type="RefSeq" id="WP_099242439.1">
    <property type="nucleotide sequence ID" value="NZ_FXXP01000001.1"/>
</dbReference>
<dbReference type="EMBL" id="FXXP01000001">
    <property type="protein sequence ID" value="SMX26539.1"/>
    <property type="molecule type" value="Genomic_DNA"/>
</dbReference>
<dbReference type="Proteomes" id="UP000225972">
    <property type="component" value="Unassembled WGS sequence"/>
</dbReference>
<reference evidence="2" key="1">
    <citation type="submission" date="2017-05" db="EMBL/GenBank/DDBJ databases">
        <authorList>
            <person name="Rodrigo-Torres L."/>
            <person name="Arahal R. D."/>
            <person name="Lucena T."/>
        </authorList>
    </citation>
    <scope>NUCLEOTIDE SEQUENCE [LARGE SCALE GENOMIC DNA]</scope>
    <source>
        <strain evidence="2">CECT 8649</strain>
    </source>
</reference>
<sequence length="130" mass="14536">MRRWLPFLILLLGACDAAGPGFRGIPGIEREYDGSRFTLRHNGDVVEAIRTSPEWLPKFPDVSAKAAHLAHMETGCDPVWVDGDESMMRVGLKCEGRKAPKRPRKRRTIFCEIGDLWQSGESISGYMTCG</sequence>
<proteinExistence type="predicted"/>
<evidence type="ECO:0008006" key="3">
    <source>
        <dbReference type="Google" id="ProtNLM"/>
    </source>
</evidence>
<keyword evidence="2" id="KW-1185">Reference proteome</keyword>
<accession>A0A238J7G9</accession>
<evidence type="ECO:0000313" key="1">
    <source>
        <dbReference type="EMBL" id="SMX26539.1"/>
    </source>
</evidence>